<dbReference type="InterPro" id="IPR009493">
    <property type="entry name" value="P2_GpE"/>
</dbReference>
<dbReference type="InterPro" id="IPR019289">
    <property type="entry name" value="Phage_tail_E/E"/>
</dbReference>
<reference evidence="1 2" key="1">
    <citation type="journal article" date="2014" name="BMC Microbiol.">
        <title>Genomic sequence of temperate phage Smp131 of Stenotrophomonas maltophilia that has similar prophages in xanthomonads.</title>
        <authorList>
            <person name="Lee C.N."/>
            <person name="Tseng T.T."/>
            <person name="Chang H.C."/>
            <person name="Lin J.W."/>
            <person name="Weng S.F."/>
        </authorList>
    </citation>
    <scope>NUCLEOTIDE SEQUENCE [LARGE SCALE GENOMIC DNA]</scope>
</reference>
<accession>V9IQX8</accession>
<gene>
    <name evidence="1" type="ORF">Smp_27.1</name>
</gene>
<name>V9IQX8_9CAUD</name>
<organism evidence="1 2">
    <name type="scientific">Stenotrophomonas phage Smp131</name>
    <dbReference type="NCBI Taxonomy" id="1168563"/>
    <lineage>
        <taxon>Viruses</taxon>
        <taxon>Duplodnaviria</taxon>
        <taxon>Heunggongvirae</taxon>
        <taxon>Uroviricota</taxon>
        <taxon>Caudoviricetes</taxon>
        <taxon>Peduoviridae</taxon>
        <taxon>Simpcentumvirus</taxon>
        <taxon>Simpcentumvirus Smp131</taxon>
    </lineage>
</organism>
<sequence length="151" mass="16243">MTDEATTTTAGIEAFDANTITLDYPIQRGEQVIATIKLRKPNAGELRGIKLVDLLQIDVSAVAALLPRITEPTLTTADVNKLDPADLVAIGTLAAGFFCAEGAAGIPQRVEDFMADIAVIFPFTLTELSALSLFELIEWRERARVRSGAEP</sequence>
<dbReference type="RefSeq" id="YP_009008382.1">
    <property type="nucleotide sequence ID" value="NC_023588.1"/>
</dbReference>
<proteinExistence type="predicted"/>
<dbReference type="KEGG" id="vg:18504825"/>
<keyword evidence="2" id="KW-1185">Reference proteome</keyword>
<evidence type="ECO:0000313" key="2">
    <source>
        <dbReference type="Proteomes" id="UP000018887"/>
    </source>
</evidence>
<dbReference type="OrthoDB" id="16539at10239"/>
<dbReference type="Proteomes" id="UP000018887">
    <property type="component" value="Segment"/>
</dbReference>
<evidence type="ECO:0000313" key="1">
    <source>
        <dbReference type="EMBL" id="AFJ75516.1"/>
    </source>
</evidence>
<dbReference type="GeneID" id="18504825"/>
<dbReference type="Pfam" id="PF06528">
    <property type="entry name" value="Phage_P2_GpE"/>
    <property type="match status" value="1"/>
</dbReference>
<dbReference type="EMBL" id="JQ809663">
    <property type="protein sequence ID" value="AFJ75516.1"/>
    <property type="molecule type" value="Genomic_DNA"/>
</dbReference>
<protein>
    <submittedName>
        <fullName evidence="1">Tail protein</fullName>
    </submittedName>
</protein>
<dbReference type="Pfam" id="PF10109">
    <property type="entry name" value="Phage_TAC_7"/>
    <property type="match status" value="1"/>
</dbReference>